<gene>
    <name evidence="1" type="ORF">ORQ98_19600</name>
</gene>
<evidence type="ECO:0000313" key="2">
    <source>
        <dbReference type="Proteomes" id="UP001528823"/>
    </source>
</evidence>
<dbReference type="EMBL" id="JAPMOU010000029">
    <property type="protein sequence ID" value="MDE1464166.1"/>
    <property type="molecule type" value="Genomic_DNA"/>
</dbReference>
<dbReference type="RefSeq" id="WP_274690495.1">
    <property type="nucleotide sequence ID" value="NZ_JAPMOU010000029.1"/>
</dbReference>
<dbReference type="Proteomes" id="UP001528823">
    <property type="component" value="Unassembled WGS sequence"/>
</dbReference>
<protein>
    <submittedName>
        <fullName evidence="1">Uncharacterized protein</fullName>
    </submittedName>
</protein>
<keyword evidence="2" id="KW-1185">Reference proteome</keyword>
<reference evidence="1 2" key="1">
    <citation type="submission" date="2022-11" db="EMBL/GenBank/DDBJ databases">
        <title>Spartinivicinus poritis sp. nov., isolated from scleractinian coral Porites lutea.</title>
        <authorList>
            <person name="Zhang G."/>
            <person name="Cai L."/>
            <person name="Wei Q."/>
        </authorList>
    </citation>
    <scope>NUCLEOTIDE SEQUENCE [LARGE SCALE GENOMIC DNA]</scope>
    <source>
        <strain evidence="1 2">A2-2</strain>
    </source>
</reference>
<organism evidence="1 2">
    <name type="scientific">Spartinivicinus poritis</name>
    <dbReference type="NCBI Taxonomy" id="2994640"/>
    <lineage>
        <taxon>Bacteria</taxon>
        <taxon>Pseudomonadati</taxon>
        <taxon>Pseudomonadota</taxon>
        <taxon>Gammaproteobacteria</taxon>
        <taxon>Oceanospirillales</taxon>
        <taxon>Zooshikellaceae</taxon>
        <taxon>Spartinivicinus</taxon>
    </lineage>
</organism>
<accession>A0ABT5UCR3</accession>
<comment type="caution">
    <text evidence="1">The sequence shown here is derived from an EMBL/GenBank/DDBJ whole genome shotgun (WGS) entry which is preliminary data.</text>
</comment>
<name>A0ABT5UCR3_9GAMM</name>
<proteinExistence type="predicted"/>
<sequence>MGIFQLPALSPTAQAACPNINCSNISASTWTHIQNSYCTNQCVDNGNSTFNANHCLSLEKMTELCNAIVAADSCNEVPLRGGRIMGTGTLIDDLGEQGSNACATTNKASIVYQTSYDQVLTMFPGP</sequence>
<evidence type="ECO:0000313" key="1">
    <source>
        <dbReference type="EMBL" id="MDE1464166.1"/>
    </source>
</evidence>